<dbReference type="InterPro" id="IPR006379">
    <property type="entry name" value="HAD-SF_hydro_IIB"/>
</dbReference>
<sequence>MIKLIATDVDGTLVKDGTMTINPEYMTVIRKLTELGITFVVCSGRQYDSERKLFEPVKDLVYFVSDGGTVIRKNDKILKVHTLPDEVWKRMHHMVKEKMPECDCFIATPECCYAENENGRMFRWLRDSYGYDMRKVDDLSSLQGKQVLKFSVYHPERCEELCAPYFTPAWRDKVTLAAAGKEWMDSTPPEGEKSTAVEFIQKQLGISSEETCTFGDNLNDIAMLQKAGRSYAVANARAEVQTAAREVCPSYSEDGVLQILKGIVSESGK</sequence>
<dbReference type="Pfam" id="PF08282">
    <property type="entry name" value="Hydrolase_3"/>
    <property type="match status" value="1"/>
</dbReference>
<name>A0A367G2L5_9FIRM</name>
<comment type="caution">
    <text evidence="1">The sequence shown here is derived from an EMBL/GenBank/DDBJ whole genome shotgun (WGS) entry which is preliminary data.</text>
</comment>
<keyword evidence="1" id="KW-0378">Hydrolase</keyword>
<dbReference type="NCBIfam" id="TIGR01484">
    <property type="entry name" value="HAD-SF-IIB"/>
    <property type="match status" value="1"/>
</dbReference>
<dbReference type="InterPro" id="IPR000150">
    <property type="entry name" value="Cof"/>
</dbReference>
<organism evidence="1 2">
    <name type="scientific">Blautia obeum</name>
    <dbReference type="NCBI Taxonomy" id="40520"/>
    <lineage>
        <taxon>Bacteria</taxon>
        <taxon>Bacillati</taxon>
        <taxon>Bacillota</taxon>
        <taxon>Clostridia</taxon>
        <taxon>Lachnospirales</taxon>
        <taxon>Lachnospiraceae</taxon>
        <taxon>Blautia</taxon>
    </lineage>
</organism>
<gene>
    <name evidence="1" type="ORF">C4886_08055</name>
</gene>
<dbReference type="InterPro" id="IPR036412">
    <property type="entry name" value="HAD-like_sf"/>
</dbReference>
<dbReference type="Gene3D" id="3.40.50.1000">
    <property type="entry name" value="HAD superfamily/HAD-like"/>
    <property type="match status" value="1"/>
</dbReference>
<reference evidence="1 2" key="1">
    <citation type="submission" date="2018-02" db="EMBL/GenBank/DDBJ databases">
        <title>Complete genome sequencing of Faecalibacterium prausnitzii strains isolated from the human gut.</title>
        <authorList>
            <person name="Fitzgerald B.C."/>
            <person name="Shkoporov A.N."/>
            <person name="Ross P.R."/>
            <person name="Hill C."/>
        </authorList>
    </citation>
    <scope>NUCLEOTIDE SEQUENCE [LARGE SCALE GENOMIC DNA]</scope>
    <source>
        <strain evidence="1 2">APC942/31-1</strain>
    </source>
</reference>
<protein>
    <submittedName>
        <fullName evidence="1">HAD family hydrolase</fullName>
    </submittedName>
</protein>
<dbReference type="AlphaFoldDB" id="A0A367G2L5"/>
<dbReference type="CDD" id="cd07518">
    <property type="entry name" value="HAD_YbiV-Like"/>
    <property type="match status" value="1"/>
</dbReference>
<evidence type="ECO:0000313" key="2">
    <source>
        <dbReference type="Proteomes" id="UP000253208"/>
    </source>
</evidence>
<dbReference type="SFLD" id="SFLDS00003">
    <property type="entry name" value="Haloacid_Dehalogenase"/>
    <property type="match status" value="1"/>
</dbReference>
<dbReference type="GO" id="GO:0005829">
    <property type="term" value="C:cytosol"/>
    <property type="evidence" value="ECO:0007669"/>
    <property type="project" value="TreeGrafter"/>
</dbReference>
<dbReference type="NCBIfam" id="TIGR00099">
    <property type="entry name" value="Cof-subfamily"/>
    <property type="match status" value="1"/>
</dbReference>
<dbReference type="SUPFAM" id="SSF56784">
    <property type="entry name" value="HAD-like"/>
    <property type="match status" value="1"/>
</dbReference>
<dbReference type="SFLD" id="SFLDG01140">
    <property type="entry name" value="C2.B:_Phosphomannomutase_and_P"/>
    <property type="match status" value="1"/>
</dbReference>
<dbReference type="PANTHER" id="PTHR10000">
    <property type="entry name" value="PHOSPHOSERINE PHOSPHATASE"/>
    <property type="match status" value="1"/>
</dbReference>
<evidence type="ECO:0000313" key="1">
    <source>
        <dbReference type="EMBL" id="RCH44254.1"/>
    </source>
</evidence>
<dbReference type="Proteomes" id="UP000253208">
    <property type="component" value="Unassembled WGS sequence"/>
</dbReference>
<dbReference type="RefSeq" id="WP_114002075.1">
    <property type="nucleotide sequence ID" value="NZ_PSQG01000009.1"/>
</dbReference>
<proteinExistence type="predicted"/>
<dbReference type="PANTHER" id="PTHR10000:SF53">
    <property type="entry name" value="5-AMINO-6-(5-PHOSPHO-D-RIBITYLAMINO)URACIL PHOSPHATASE YBJI-RELATED"/>
    <property type="match status" value="1"/>
</dbReference>
<accession>A0A367G2L5</accession>
<dbReference type="Gene3D" id="3.30.1240.10">
    <property type="match status" value="1"/>
</dbReference>
<dbReference type="GO" id="GO:0000287">
    <property type="term" value="F:magnesium ion binding"/>
    <property type="evidence" value="ECO:0007669"/>
    <property type="project" value="TreeGrafter"/>
</dbReference>
<dbReference type="InterPro" id="IPR023214">
    <property type="entry name" value="HAD_sf"/>
</dbReference>
<dbReference type="SFLD" id="SFLDG01144">
    <property type="entry name" value="C2.B.4:_PGP_Like"/>
    <property type="match status" value="1"/>
</dbReference>
<dbReference type="GO" id="GO:0016791">
    <property type="term" value="F:phosphatase activity"/>
    <property type="evidence" value="ECO:0007669"/>
    <property type="project" value="TreeGrafter"/>
</dbReference>
<dbReference type="EMBL" id="PSQG01000009">
    <property type="protein sequence ID" value="RCH44254.1"/>
    <property type="molecule type" value="Genomic_DNA"/>
</dbReference>